<feature type="transmembrane region" description="Helical" evidence="5">
    <location>
        <begin position="51"/>
        <end position="72"/>
    </location>
</feature>
<evidence type="ECO:0000256" key="3">
    <source>
        <dbReference type="ARBA" id="ARBA00022989"/>
    </source>
</evidence>
<feature type="transmembrane region" description="Helical" evidence="5">
    <location>
        <begin position="110"/>
        <end position="127"/>
    </location>
</feature>
<evidence type="ECO:0000256" key="1">
    <source>
        <dbReference type="ARBA" id="ARBA00004651"/>
    </source>
</evidence>
<keyword evidence="4 5" id="KW-0472">Membrane</keyword>
<keyword evidence="8" id="KW-1185">Reference proteome</keyword>
<reference evidence="7" key="1">
    <citation type="submission" date="2021-01" db="EMBL/GenBank/DDBJ databases">
        <title>Novel species in genus Nocardioides.</title>
        <authorList>
            <person name="Zhang G."/>
        </authorList>
    </citation>
    <scope>NUCLEOTIDE SEQUENCE</scope>
    <source>
        <strain evidence="7">Zg-536</strain>
    </source>
</reference>
<dbReference type="Gene3D" id="1.20.1250.20">
    <property type="entry name" value="MFS general substrate transporter like domains"/>
    <property type="match status" value="1"/>
</dbReference>
<feature type="domain" description="Major facilitator superfamily (MFS) profile" evidence="6">
    <location>
        <begin position="229"/>
        <end position="428"/>
    </location>
</feature>
<evidence type="ECO:0000256" key="2">
    <source>
        <dbReference type="ARBA" id="ARBA00022692"/>
    </source>
</evidence>
<dbReference type="InterPro" id="IPR036259">
    <property type="entry name" value="MFS_trans_sf"/>
</dbReference>
<dbReference type="Proteomes" id="UP000663791">
    <property type="component" value="Unassembled WGS sequence"/>
</dbReference>
<dbReference type="GO" id="GO:0022857">
    <property type="term" value="F:transmembrane transporter activity"/>
    <property type="evidence" value="ECO:0007669"/>
    <property type="project" value="InterPro"/>
</dbReference>
<proteinExistence type="predicted"/>
<dbReference type="RefSeq" id="WP_205289899.1">
    <property type="nucleotide sequence ID" value="NZ_CP074406.1"/>
</dbReference>
<feature type="transmembrane region" description="Helical" evidence="5">
    <location>
        <begin position="349"/>
        <end position="371"/>
    </location>
</feature>
<evidence type="ECO:0000313" key="8">
    <source>
        <dbReference type="Proteomes" id="UP000663791"/>
    </source>
</evidence>
<feature type="transmembrane region" description="Helical" evidence="5">
    <location>
        <begin position="156"/>
        <end position="180"/>
    </location>
</feature>
<dbReference type="PANTHER" id="PTHR23542">
    <property type="match status" value="1"/>
</dbReference>
<keyword evidence="2 5" id="KW-0812">Transmembrane</keyword>
<dbReference type="Pfam" id="PF07690">
    <property type="entry name" value="MFS_1"/>
    <property type="match status" value="1"/>
</dbReference>
<feature type="transmembrane region" description="Helical" evidence="5">
    <location>
        <begin position="266"/>
        <end position="289"/>
    </location>
</feature>
<dbReference type="InterPro" id="IPR011701">
    <property type="entry name" value="MFS"/>
</dbReference>
<dbReference type="AlphaFoldDB" id="A0A938XY58"/>
<feature type="transmembrane region" description="Helical" evidence="5">
    <location>
        <begin position="84"/>
        <end position="104"/>
    </location>
</feature>
<keyword evidence="3 5" id="KW-1133">Transmembrane helix</keyword>
<evidence type="ECO:0000256" key="4">
    <source>
        <dbReference type="ARBA" id="ARBA00023136"/>
    </source>
</evidence>
<feature type="transmembrane region" description="Helical" evidence="5">
    <location>
        <begin position="186"/>
        <end position="204"/>
    </location>
</feature>
<organism evidence="7 8">
    <name type="scientific">Nocardioides faecalis</name>
    <dbReference type="NCBI Taxonomy" id="2803858"/>
    <lineage>
        <taxon>Bacteria</taxon>
        <taxon>Bacillati</taxon>
        <taxon>Actinomycetota</taxon>
        <taxon>Actinomycetes</taxon>
        <taxon>Propionibacteriales</taxon>
        <taxon>Nocardioidaceae</taxon>
        <taxon>Nocardioides</taxon>
    </lineage>
</organism>
<dbReference type="SUPFAM" id="SSF103473">
    <property type="entry name" value="MFS general substrate transporter"/>
    <property type="match status" value="1"/>
</dbReference>
<dbReference type="PANTHER" id="PTHR23542:SF1">
    <property type="entry name" value="MAJOR FACILITATOR SUPERFAMILY (MFS) PROFILE DOMAIN-CONTAINING PROTEIN"/>
    <property type="match status" value="1"/>
</dbReference>
<protein>
    <submittedName>
        <fullName evidence="7">MFS transporter</fullName>
    </submittedName>
</protein>
<dbReference type="PROSITE" id="PS50850">
    <property type="entry name" value="MFS"/>
    <property type="match status" value="1"/>
</dbReference>
<feature type="transmembrane region" description="Helical" evidence="5">
    <location>
        <begin position="383"/>
        <end position="404"/>
    </location>
</feature>
<name>A0A938XY58_9ACTN</name>
<dbReference type="GO" id="GO:0005886">
    <property type="term" value="C:plasma membrane"/>
    <property type="evidence" value="ECO:0007669"/>
    <property type="project" value="UniProtKB-SubCell"/>
</dbReference>
<comment type="subcellular location">
    <subcellularLocation>
        <location evidence="1">Cell membrane</location>
        <topology evidence="1">Multi-pass membrane protein</topology>
    </subcellularLocation>
</comment>
<evidence type="ECO:0000256" key="5">
    <source>
        <dbReference type="SAM" id="Phobius"/>
    </source>
</evidence>
<evidence type="ECO:0000313" key="7">
    <source>
        <dbReference type="EMBL" id="MBM9458612.1"/>
    </source>
</evidence>
<dbReference type="EMBL" id="JAERTX010000001">
    <property type="protein sequence ID" value="MBM9458612.1"/>
    <property type="molecule type" value="Genomic_DNA"/>
</dbReference>
<gene>
    <name evidence="7" type="ORF">JK386_01720</name>
</gene>
<evidence type="ECO:0000259" key="6">
    <source>
        <dbReference type="PROSITE" id="PS50850"/>
    </source>
</evidence>
<feature type="transmembrane region" description="Helical" evidence="5">
    <location>
        <begin position="296"/>
        <end position="329"/>
    </location>
</feature>
<feature type="transmembrane region" description="Helical" evidence="5">
    <location>
        <begin position="225"/>
        <end position="246"/>
    </location>
</feature>
<comment type="caution">
    <text evidence="7">The sequence shown here is derived from an EMBL/GenBank/DDBJ whole genome shotgun (WGS) entry which is preliminary data.</text>
</comment>
<feature type="transmembrane region" description="Helical" evidence="5">
    <location>
        <begin position="21"/>
        <end position="45"/>
    </location>
</feature>
<accession>A0A938XY58</accession>
<dbReference type="InterPro" id="IPR020846">
    <property type="entry name" value="MFS_dom"/>
</dbReference>
<sequence>MNPQNTQQDPAPSLLRATGATYFPIALVARLPFAMMVVGVLSLVVASRGSLAFGGLSSAVVGLGSACVGPLLGAAADRFGQRRVLLASGAVSASALGVMAAVAYSSLPDVAVLAVAFVIGASAPQVAPMSRTRLVQLIAMRIAPERRSRTFNSTMAYESAADEVVFIVGPFAVGVIGTFFDPWAPVVAAAVLTAVFVTAFALHPTARAAHTAHASRERPGPARDLLAPALVTVVVGTLGVGLFFGAMLTSLTAFMDARGEAASAGLVYGFMGIGSAALALSMALFPAWFTLRARWLVFAGVMVLGTAALGLVGSVAAMCVVLALLGLGIGPTLVTLYSLGSTRSPRGRAATVMTSLGSAIIVGQSIASVVTGTVAESYGASTALLLPVAAAGIVFAAGLVNAALGVPDAPGAEGPEGPVPAEAPHLVG</sequence>